<name>A0A1D9MDY1_9RHOB</name>
<evidence type="ECO:0000313" key="9">
    <source>
        <dbReference type="Proteomes" id="UP000176562"/>
    </source>
</evidence>
<dbReference type="GO" id="GO:0006829">
    <property type="term" value="P:zinc ion transport"/>
    <property type="evidence" value="ECO:0007669"/>
    <property type="project" value="UniProtKB-KW"/>
</dbReference>
<dbReference type="KEGG" id="rhp:LPB142_12340"/>
<keyword evidence="9" id="KW-1185">Reference proteome</keyword>
<dbReference type="AlphaFoldDB" id="A0A1D9MDY1"/>
<keyword evidence="5" id="KW-0862">Zinc</keyword>
<dbReference type="GO" id="GO:0046872">
    <property type="term" value="F:metal ion binding"/>
    <property type="evidence" value="ECO:0007669"/>
    <property type="project" value="InterPro"/>
</dbReference>
<evidence type="ECO:0000313" key="8">
    <source>
        <dbReference type="EMBL" id="AOZ70013.1"/>
    </source>
</evidence>
<feature type="region of interest" description="Disordered" evidence="6">
    <location>
        <begin position="116"/>
        <end position="136"/>
    </location>
</feature>
<evidence type="ECO:0000256" key="6">
    <source>
        <dbReference type="SAM" id="MobiDB-lite"/>
    </source>
</evidence>
<evidence type="ECO:0000256" key="4">
    <source>
        <dbReference type="ARBA" id="ARBA00022729"/>
    </source>
</evidence>
<protein>
    <recommendedName>
        <fullName evidence="2">High-affinity zinc uptake system protein ZnuA</fullName>
    </recommendedName>
</protein>
<dbReference type="RefSeq" id="WP_071166562.1">
    <property type="nucleotide sequence ID" value="NZ_CP017781.1"/>
</dbReference>
<keyword evidence="3" id="KW-0813">Transport</keyword>
<reference evidence="8 9" key="1">
    <citation type="submission" date="2016-10" db="EMBL/GenBank/DDBJ databases">
        <title>Rhodobacter sp. LPB0142, isolated from sea water.</title>
        <authorList>
            <person name="Kim E."/>
            <person name="Yi H."/>
        </authorList>
    </citation>
    <scope>NUCLEOTIDE SEQUENCE [LARGE SCALE GENOMIC DNA]</scope>
    <source>
        <strain evidence="8 9">LPB0142</strain>
    </source>
</reference>
<dbReference type="STRING" id="1850250.LPB142_12340"/>
<accession>A0A1D9MDY1</accession>
<feature type="chain" id="PRO_5009443566" description="High-affinity zinc uptake system protein ZnuA" evidence="7">
    <location>
        <begin position="20"/>
        <end position="308"/>
    </location>
</feature>
<gene>
    <name evidence="8" type="ORF">LPB142_12340</name>
</gene>
<dbReference type="PANTHER" id="PTHR42953">
    <property type="entry name" value="HIGH-AFFINITY ZINC UPTAKE SYSTEM PROTEIN ZNUA-RELATED"/>
    <property type="match status" value="1"/>
</dbReference>
<organism evidence="8 9">
    <name type="scientific">Rhodobacter xanthinilyticus</name>
    <dbReference type="NCBI Taxonomy" id="1850250"/>
    <lineage>
        <taxon>Bacteria</taxon>
        <taxon>Pseudomonadati</taxon>
        <taxon>Pseudomonadota</taxon>
        <taxon>Alphaproteobacteria</taxon>
        <taxon>Rhodobacterales</taxon>
        <taxon>Rhodobacter group</taxon>
        <taxon>Rhodobacter</taxon>
    </lineage>
</organism>
<keyword evidence="5" id="KW-0406">Ion transport</keyword>
<evidence type="ECO:0000256" key="1">
    <source>
        <dbReference type="ARBA" id="ARBA00011028"/>
    </source>
</evidence>
<dbReference type="InterPro" id="IPR006127">
    <property type="entry name" value="ZnuA-like"/>
</dbReference>
<dbReference type="Pfam" id="PF01297">
    <property type="entry name" value="ZnuA"/>
    <property type="match status" value="1"/>
</dbReference>
<sequence>MRPISFALPALLAALPAAAEVPRVVTDLPAVQSLAAQVMGDLGTPEILLAQGADAHHYQMKPSQAAALQDAGLILWVGPEMTPWLERARAAMAPEAPSLALLDAEGTFRRSFAAGAHDHDHEAEAEAAGEDDHDHEGVDPHAWLDPQNGQVWLGLIAAELGRLDPENAATYAANAAAAQARLADLDAALTAELAPVAGKPFVTFHEAYGYFADHYGLAAAGSIALGDATEPGAAHLAELQAEMAKDGIVCAFPEGQHDPRQLAQLVEGTGVRIGDALDPSGSTLPYGPGLYEALLRGLGASISACLKG</sequence>
<dbReference type="PANTHER" id="PTHR42953:SF3">
    <property type="entry name" value="HIGH-AFFINITY ZINC UPTAKE SYSTEM PROTEIN ZNUA"/>
    <property type="match status" value="1"/>
</dbReference>
<evidence type="ECO:0000256" key="3">
    <source>
        <dbReference type="ARBA" id="ARBA00022448"/>
    </source>
</evidence>
<evidence type="ECO:0000256" key="7">
    <source>
        <dbReference type="SAM" id="SignalP"/>
    </source>
</evidence>
<comment type="similarity">
    <text evidence="1">Belongs to the bacterial solute-binding protein 9 family.</text>
</comment>
<dbReference type="Gene3D" id="3.40.50.1980">
    <property type="entry name" value="Nitrogenase molybdenum iron protein domain"/>
    <property type="match status" value="2"/>
</dbReference>
<keyword evidence="5" id="KW-0864">Zinc transport</keyword>
<keyword evidence="4 7" id="KW-0732">Signal</keyword>
<dbReference type="InterPro" id="IPR050492">
    <property type="entry name" value="Bact_metal-bind_prot9"/>
</dbReference>
<evidence type="ECO:0000256" key="5">
    <source>
        <dbReference type="ARBA" id="ARBA00022906"/>
    </source>
</evidence>
<evidence type="ECO:0000256" key="2">
    <source>
        <dbReference type="ARBA" id="ARBA00015915"/>
    </source>
</evidence>
<feature type="signal peptide" evidence="7">
    <location>
        <begin position="1"/>
        <end position="19"/>
    </location>
</feature>
<dbReference type="EMBL" id="CP017781">
    <property type="protein sequence ID" value="AOZ70013.1"/>
    <property type="molecule type" value="Genomic_DNA"/>
</dbReference>
<dbReference type="Proteomes" id="UP000176562">
    <property type="component" value="Chromosome"/>
</dbReference>
<dbReference type="SUPFAM" id="SSF53807">
    <property type="entry name" value="Helical backbone' metal receptor"/>
    <property type="match status" value="1"/>
</dbReference>
<proteinExistence type="inferred from homology"/>